<protein>
    <submittedName>
        <fullName evidence="1">Uncharacterized protein</fullName>
    </submittedName>
</protein>
<dbReference type="STRING" id="665029.EAMY_2390"/>
<proteinExistence type="predicted"/>
<sequence>MFMVYPLSKFDARYPDNIRLHVDASDVARMI</sequence>
<dbReference type="KEGG" id="eam:EAMY_2390"/>
<accession>D4HXF0</accession>
<organism evidence="1 2">
    <name type="scientific">Erwinia amylovora (strain CFBP1430)</name>
    <dbReference type="NCBI Taxonomy" id="665029"/>
    <lineage>
        <taxon>Bacteria</taxon>
        <taxon>Pseudomonadati</taxon>
        <taxon>Pseudomonadota</taxon>
        <taxon>Gammaproteobacteria</taxon>
        <taxon>Enterobacterales</taxon>
        <taxon>Erwiniaceae</taxon>
        <taxon>Erwinia</taxon>
    </lineage>
</organism>
<gene>
    <name evidence="1" type="ordered locus">EAMY_2390</name>
</gene>
<evidence type="ECO:0000313" key="2">
    <source>
        <dbReference type="Proteomes" id="UP000001841"/>
    </source>
</evidence>
<dbReference type="HOGENOM" id="CLU_3396416_0_0_6"/>
<name>D4HXF0_ERWAC</name>
<dbReference type="EMBL" id="FN434113">
    <property type="protein sequence ID" value="CBA21635.1"/>
    <property type="molecule type" value="Genomic_DNA"/>
</dbReference>
<dbReference type="AlphaFoldDB" id="D4HXF0"/>
<dbReference type="Proteomes" id="UP000001841">
    <property type="component" value="Chromosome"/>
</dbReference>
<reference evidence="1 2" key="1">
    <citation type="journal article" date="2010" name="Mol. Plant Microbe Interact.">
        <title>Complete genome sequence of the fire blight pathogen Erwinia amylovora CFBP 1430 and comparison to other Erwinia spp.</title>
        <authorList>
            <person name="Smits T.H."/>
            <person name="Rezzonico F."/>
            <person name="Kamber T."/>
            <person name="Blom J."/>
            <person name="Goesmann A."/>
            <person name="Frey J.E."/>
            <person name="Duffy B."/>
        </authorList>
    </citation>
    <scope>NUCLEOTIDE SEQUENCE [LARGE SCALE GENOMIC DNA]</scope>
    <source>
        <strain evidence="2">CFBP1430</strain>
    </source>
</reference>
<evidence type="ECO:0000313" key="1">
    <source>
        <dbReference type="EMBL" id="CBA21635.1"/>
    </source>
</evidence>